<comment type="similarity">
    <text evidence="1">Belongs to the oxoprolinase family.</text>
</comment>
<proteinExistence type="inferred from homology"/>
<accession>A0A853L4M6</accession>
<reference evidence="6 7" key="1">
    <citation type="submission" date="2014-07" db="EMBL/GenBank/DDBJ databases">
        <title>Draft genome sequence of Thalassospira tepidiphila 1-1B.</title>
        <authorList>
            <person name="Lai Q."/>
            <person name="Shao Z."/>
        </authorList>
    </citation>
    <scope>NUCLEOTIDE SEQUENCE [LARGE SCALE GENOMIC DNA]</scope>
    <source>
        <strain evidence="6 7">MCCC 1A03514</strain>
    </source>
</reference>
<dbReference type="InterPro" id="IPR045079">
    <property type="entry name" value="Oxoprolinase-like"/>
</dbReference>
<dbReference type="PANTHER" id="PTHR11365">
    <property type="entry name" value="5-OXOPROLINASE RELATED"/>
    <property type="match status" value="1"/>
</dbReference>
<dbReference type="EMBL" id="JPVZ01000001">
    <property type="protein sequence ID" value="OAZ11691.1"/>
    <property type="molecule type" value="Genomic_DNA"/>
</dbReference>
<evidence type="ECO:0000259" key="5">
    <source>
        <dbReference type="Pfam" id="PF19278"/>
    </source>
</evidence>
<dbReference type="GO" id="GO:0006749">
    <property type="term" value="P:glutathione metabolic process"/>
    <property type="evidence" value="ECO:0007669"/>
    <property type="project" value="TreeGrafter"/>
</dbReference>
<evidence type="ECO:0000259" key="3">
    <source>
        <dbReference type="Pfam" id="PF02538"/>
    </source>
</evidence>
<organism evidence="6 7">
    <name type="scientific">Thalassospira tepidiphila MCCC 1A03514</name>
    <dbReference type="NCBI Taxonomy" id="1177930"/>
    <lineage>
        <taxon>Bacteria</taxon>
        <taxon>Pseudomonadati</taxon>
        <taxon>Pseudomonadota</taxon>
        <taxon>Alphaproteobacteria</taxon>
        <taxon>Rhodospirillales</taxon>
        <taxon>Thalassospiraceae</taxon>
        <taxon>Thalassospira</taxon>
    </lineage>
</organism>
<comment type="caution">
    <text evidence="6">The sequence shown here is derived from an EMBL/GenBank/DDBJ whole genome shotgun (WGS) entry which is preliminary data.</text>
</comment>
<evidence type="ECO:0000259" key="4">
    <source>
        <dbReference type="Pfam" id="PF05378"/>
    </source>
</evidence>
<dbReference type="InterPro" id="IPR003692">
    <property type="entry name" value="Hydantoinase_B"/>
</dbReference>
<dbReference type="Pfam" id="PF19278">
    <property type="entry name" value="Hydant_A_C"/>
    <property type="match status" value="1"/>
</dbReference>
<feature type="domain" description="Hydantoinase/oxoprolinase N-terminal" evidence="4">
    <location>
        <begin position="21"/>
        <end position="199"/>
    </location>
</feature>
<evidence type="ECO:0000313" key="7">
    <source>
        <dbReference type="Proteomes" id="UP000094009"/>
    </source>
</evidence>
<dbReference type="InterPro" id="IPR008040">
    <property type="entry name" value="Hydant_A_N"/>
</dbReference>
<feature type="domain" description="Hydantoinase A/oxoprolinase" evidence="2">
    <location>
        <begin position="219"/>
        <end position="507"/>
    </location>
</feature>
<feature type="domain" description="Acetophenone carboxylase-like C-terminal" evidence="5">
    <location>
        <begin position="522"/>
        <end position="682"/>
    </location>
</feature>
<dbReference type="GO" id="GO:0005829">
    <property type="term" value="C:cytosol"/>
    <property type="evidence" value="ECO:0007669"/>
    <property type="project" value="TreeGrafter"/>
</dbReference>
<evidence type="ECO:0000256" key="1">
    <source>
        <dbReference type="ARBA" id="ARBA00010403"/>
    </source>
</evidence>
<name>A0A853L4M6_9PROT</name>
<dbReference type="PANTHER" id="PTHR11365:SF23">
    <property type="entry name" value="HYPOTHETICAL 5-OXOPROLINASE (EUROFUNG)-RELATED"/>
    <property type="match status" value="1"/>
</dbReference>
<sequence length="1213" mass="131286">MAPLDQNSPASQTTGQPKWQFWIDRGGTFTDIVARKPNGALVTHKLLSENPERYKDAAIQGIRELLEVADGEKIPAEKIEAVKMGTTVATNALLERKGDRTVLVTNKGFRDALRLAYQNRPRLFDRNIILPETLYETVIETAGRFDAQGHELEGMDLDTLRADLQKVYDSGIRACAIVFMHGYRYTAHELAAEKVARDIGFTQVSVSHQVSPLMKLVSRGDTTVVDAYLSPILRRYVDQVASELGGVKLMFMQSNGGLTDAVKFQGKDAILSGPAGGVVGMVRTAEMDGFKQVIGFDMGGTSTDVSHYDGEYERDFETQVAGVRMRAPMMKIHTVAAGGGSILHFDGARFRVGPDSAGANPGPAAYRRGGPLAVTDINVMLGKVQPDFFPNVFGPEGDEPLNADAVRKGFEEMAADIEKNTGQIRTPEEVAEGFLRIAVENMANAIKQISVQRGYDVSDYILQCFGGAGGQHACQVADTLGMTKVFVHPFAGVLSAYGMGLADIRAMREQAVEGKLAAEGLADLDKQLDALAVDALAELKEQGISDDKISLLKRLHLRYDGTDTPLIVDFGDVDAITAQFEEQHKQRYGFVMNGKPLVVEAVAVEAIGETQSLPASSAELDGAEVMLKPLATRPVVFDGKTEQTPFYKRENLKPGATVRGPAVIVEPVGTTVIDPGWEAKVNGLDHLILNRVVPMKRSEAIGTQADPVMLEVFNNLFMNIAEQMGVTLANTSYSVNIKERLDFSCAVFDQEGLLIANAPHMPVHLGSMGESVQAVIKNNDGKMKPGDVYMLNDPYNGGTHLPDITLITPVFGDDGKEVLFYVASRGHHADVGGITPGSMAPNSRVLEEEGVLINNFKLVDQGTFDEKGLTELLEGAKYPARNPYQNIADLRAQIAANEKGVQELRKMVDHFGLDVVHAYMQHVQDNAEESVRRVIDVLKDGEYAYEMDNGAVVRVKVTIDKATRSATVDFTGTSDQLDNNFNAPSAVTRAAVLYVFRTLVDDDIPLNAGCLKPVNLIVPEGSMLNPRYPAAVVAGNVETSMHVTDTLYAALGVLSGGQGTMNNFTWGNDTHQYYETICGGTGAGPDFDGTAAVHSHMTNSRLTDPEVLEWRFPVLLESFEIRKGSGGKGKHKGGDGAIRRVRFLEDMTASILSNHRRVPVQACAGGEPGQLGRNAVERIDGTVIELKGTDGAEMHRGDVFVIETPGGGGYGKA</sequence>
<dbReference type="AlphaFoldDB" id="A0A853L4M6"/>
<dbReference type="Pfam" id="PF05378">
    <property type="entry name" value="Hydant_A_N"/>
    <property type="match status" value="1"/>
</dbReference>
<evidence type="ECO:0000259" key="2">
    <source>
        <dbReference type="Pfam" id="PF01968"/>
    </source>
</evidence>
<dbReference type="Pfam" id="PF02538">
    <property type="entry name" value="Hydantoinase_B"/>
    <property type="match status" value="1"/>
</dbReference>
<protein>
    <submittedName>
        <fullName evidence="6">5-oxoprolinase</fullName>
    </submittedName>
</protein>
<dbReference type="RefSeq" id="WP_064779578.1">
    <property type="nucleotide sequence ID" value="NZ_JPVZ01000001.1"/>
</dbReference>
<dbReference type="Proteomes" id="UP000094009">
    <property type="component" value="Unassembled WGS sequence"/>
</dbReference>
<dbReference type="GO" id="GO:0017168">
    <property type="term" value="F:5-oxoprolinase (ATP-hydrolyzing) activity"/>
    <property type="evidence" value="ECO:0007669"/>
    <property type="project" value="TreeGrafter"/>
</dbReference>
<evidence type="ECO:0000313" key="6">
    <source>
        <dbReference type="EMBL" id="OAZ11691.1"/>
    </source>
</evidence>
<gene>
    <name evidence="6" type="ORF">TH4_00970</name>
</gene>
<feature type="domain" description="Hydantoinase B/oxoprolinase" evidence="3">
    <location>
        <begin position="706"/>
        <end position="1212"/>
    </location>
</feature>
<dbReference type="InterPro" id="IPR002821">
    <property type="entry name" value="Hydantoinase_A"/>
</dbReference>
<dbReference type="Pfam" id="PF01968">
    <property type="entry name" value="Hydantoinase_A"/>
    <property type="match status" value="1"/>
</dbReference>
<dbReference type="InterPro" id="IPR049517">
    <property type="entry name" value="ACX-like_C"/>
</dbReference>